<dbReference type="Proteomes" id="UP000466039">
    <property type="component" value="Chromosome"/>
</dbReference>
<evidence type="ECO:0000259" key="1">
    <source>
        <dbReference type="Pfam" id="PF05305"/>
    </source>
</evidence>
<dbReference type="Pfam" id="PF05305">
    <property type="entry name" value="DUF732"/>
    <property type="match status" value="1"/>
</dbReference>
<dbReference type="InterPro" id="IPR007969">
    <property type="entry name" value="DUF732"/>
</dbReference>
<accession>A0AAD1MYB8</accession>
<evidence type="ECO:0000313" key="2">
    <source>
        <dbReference type="EMBL" id="BBZ59320.1"/>
    </source>
</evidence>
<proteinExistence type="predicted"/>
<organism evidence="2 3">
    <name type="scientific">Mycolicibacterium monacense</name>
    <name type="common">Mycobacterium monacense</name>
    <dbReference type="NCBI Taxonomy" id="85693"/>
    <lineage>
        <taxon>Bacteria</taxon>
        <taxon>Bacillati</taxon>
        <taxon>Actinomycetota</taxon>
        <taxon>Actinomycetes</taxon>
        <taxon>Mycobacteriales</taxon>
        <taxon>Mycobacteriaceae</taxon>
        <taxon>Mycolicibacterium</taxon>
    </lineage>
</organism>
<name>A0AAD1MYB8_MYCMB</name>
<feature type="domain" description="DUF732" evidence="1">
    <location>
        <begin position="56"/>
        <end position="126"/>
    </location>
</feature>
<gene>
    <name evidence="2" type="ORF">MMON_06210</name>
</gene>
<dbReference type="EMBL" id="AP022617">
    <property type="protein sequence ID" value="BBZ59320.1"/>
    <property type="molecule type" value="Genomic_DNA"/>
</dbReference>
<reference evidence="2 3" key="1">
    <citation type="journal article" date="2019" name="Emerg. Microbes Infect.">
        <title>Comprehensive subspecies identification of 175 nontuberculous mycobacteria species based on 7547 genomic profiles.</title>
        <authorList>
            <person name="Matsumoto Y."/>
            <person name="Kinjo T."/>
            <person name="Motooka D."/>
            <person name="Nabeya D."/>
            <person name="Jung N."/>
            <person name="Uechi K."/>
            <person name="Horii T."/>
            <person name="Iida T."/>
            <person name="Fujita J."/>
            <person name="Nakamura S."/>
        </authorList>
    </citation>
    <scope>NUCLEOTIDE SEQUENCE [LARGE SCALE GENOMIC DNA]</scope>
    <source>
        <strain evidence="2 3">JCM 15658</strain>
    </source>
</reference>
<dbReference type="RefSeq" id="WP_163647392.1">
    <property type="nucleotide sequence ID" value="NZ_AP022617.1"/>
</dbReference>
<dbReference type="AlphaFoldDB" id="A0AAD1MYB8"/>
<evidence type="ECO:0000313" key="3">
    <source>
        <dbReference type="Proteomes" id="UP000466039"/>
    </source>
</evidence>
<protein>
    <recommendedName>
        <fullName evidence="1">DUF732 domain-containing protein</fullName>
    </recommendedName>
</protein>
<sequence length="139" mass="15037">MKTTELIVVANNPNTRSPTRMLSLLAVGLVMVLSVLGHALMSAPEASAVPAFSDEDRQYIELLADAGIDARRTYYDVALEGRQIANDVRWGASPLAIANDYYYGSDLTWYQAKYLVTAAIVVYAPEMLPPSVGGPSELA</sequence>
<keyword evidence="3" id="KW-1185">Reference proteome</keyword>